<sequence length="157" mass="17558">MNPSAQVSRDESDSMAIRLHRLFALVRVPSGTEQPPFWWPLGDQLRTVMQSGVAMNDAERILSSLLEYTVDASALSISELGTVLRHVGGSDEYVDLTRPRHETETQLLLAQLDKMGVSAFRMCRAYMRGFDRVKALELLVDVTSGVAPRVQEIDPNR</sequence>
<proteinExistence type="predicted"/>
<reference evidence="1 2" key="1">
    <citation type="submission" date="2019-06" db="EMBL/GenBank/DDBJ databases">
        <title>Whole genome shotgun sequence of Pseudonocardia saturnea NBRC 14499.</title>
        <authorList>
            <person name="Hosoyama A."/>
            <person name="Uohara A."/>
            <person name="Ohji S."/>
            <person name="Ichikawa N."/>
        </authorList>
    </citation>
    <scope>NUCLEOTIDE SEQUENCE [LARGE SCALE GENOMIC DNA]</scope>
    <source>
        <strain evidence="1 2">NBRC 14499</strain>
    </source>
</reference>
<dbReference type="Proteomes" id="UP000320693">
    <property type="component" value="Unassembled WGS sequence"/>
</dbReference>
<evidence type="ECO:0000313" key="2">
    <source>
        <dbReference type="Proteomes" id="UP000320693"/>
    </source>
</evidence>
<dbReference type="EMBL" id="BJNH01000071">
    <property type="protein sequence ID" value="GEC28133.1"/>
    <property type="molecule type" value="Genomic_DNA"/>
</dbReference>
<keyword evidence="2" id="KW-1185">Reference proteome</keyword>
<accession>A0ABQ0S5D2</accession>
<name>A0ABQ0S5D2_9PSEU</name>
<evidence type="ECO:0000313" key="1">
    <source>
        <dbReference type="EMBL" id="GEC28133.1"/>
    </source>
</evidence>
<comment type="caution">
    <text evidence="1">The sequence shown here is derived from an EMBL/GenBank/DDBJ whole genome shotgun (WGS) entry which is preliminary data.</text>
</comment>
<organism evidence="1 2">
    <name type="scientific">Pseudonocardia saturnea</name>
    <dbReference type="NCBI Taxonomy" id="33909"/>
    <lineage>
        <taxon>Bacteria</taxon>
        <taxon>Bacillati</taxon>
        <taxon>Actinomycetota</taxon>
        <taxon>Actinomycetes</taxon>
        <taxon>Pseudonocardiales</taxon>
        <taxon>Pseudonocardiaceae</taxon>
        <taxon>Pseudonocardia</taxon>
    </lineage>
</organism>
<protein>
    <submittedName>
        <fullName evidence="1">Uncharacterized protein</fullName>
    </submittedName>
</protein>
<gene>
    <name evidence="1" type="ORF">PSA01_51620</name>
</gene>